<feature type="compositionally biased region" description="Basic and acidic residues" evidence="2">
    <location>
        <begin position="20"/>
        <end position="31"/>
    </location>
</feature>
<dbReference type="PANTHER" id="PTHR33352">
    <property type="entry name" value="SLR1095 PROTEIN"/>
    <property type="match status" value="1"/>
</dbReference>
<gene>
    <name evidence="4" type="ORF">D187_004924</name>
</gene>
<feature type="region of interest" description="Disordered" evidence="2">
    <location>
        <begin position="1"/>
        <end position="66"/>
    </location>
</feature>
<sequence length="325" mass="37148">MPWEREAAGETSGGVEGEGGEEREARARVDGGGRATQARGMAARSGKADRYPRAPPQREWDALSPEERARVVEALPGEVTYAEMSPPEGDRHFQAKVKALDTLRGHFARQRRRVYLAAEMPVYYPGARRFAPDLMAVLGAEAHERDKWVVSAEGKGLDFVLEVHVGGPRSKDARENVLRYASLGIPEYFIYDRRRQRLHGYRLPAPEARVYEPLEPSGGVYVSEQLGVELRLEEGRLRFYSGQEMLLEPEEVIARLEQLTEGLQRRVDEEARLAKELRRRMAEEARRVEELRQRADEEARLRQEAQRQVEELRAELERLRRGSPP</sequence>
<dbReference type="SUPFAM" id="SSF52980">
    <property type="entry name" value="Restriction endonuclease-like"/>
    <property type="match status" value="1"/>
</dbReference>
<protein>
    <recommendedName>
        <fullName evidence="3">Putative restriction endonuclease domain-containing protein</fullName>
    </recommendedName>
</protein>
<evidence type="ECO:0000256" key="1">
    <source>
        <dbReference type="SAM" id="Coils"/>
    </source>
</evidence>
<evidence type="ECO:0000256" key="2">
    <source>
        <dbReference type="SAM" id="MobiDB-lite"/>
    </source>
</evidence>
<dbReference type="InterPro" id="IPR012296">
    <property type="entry name" value="Nuclease_put_TT1808"/>
</dbReference>
<feature type="compositionally biased region" description="Basic and acidic residues" evidence="2">
    <location>
        <begin position="46"/>
        <end position="66"/>
    </location>
</feature>
<dbReference type="Pfam" id="PF05685">
    <property type="entry name" value="Uma2"/>
    <property type="match status" value="1"/>
</dbReference>
<comment type="caution">
    <text evidence="4">The sequence shown here is derived from an EMBL/GenBank/DDBJ whole genome shotgun (WGS) entry which is preliminary data.</text>
</comment>
<dbReference type="CDD" id="cd06260">
    <property type="entry name" value="DUF820-like"/>
    <property type="match status" value="1"/>
</dbReference>
<reference evidence="4" key="1">
    <citation type="submission" date="2013-05" db="EMBL/GenBank/DDBJ databases">
        <title>Genome assembly of Cystobacter fuscus DSM 2262.</title>
        <authorList>
            <person name="Sharma G."/>
            <person name="Khatri I."/>
            <person name="Kaur C."/>
            <person name="Mayilraj S."/>
            <person name="Subramanian S."/>
        </authorList>
    </citation>
    <scope>NUCLEOTIDE SEQUENCE [LARGE SCALE GENOMIC DNA]</scope>
    <source>
        <strain evidence="4">DSM 2262</strain>
    </source>
</reference>
<dbReference type="Gene3D" id="3.90.1570.10">
    <property type="entry name" value="tt1808, chain A"/>
    <property type="match status" value="1"/>
</dbReference>
<evidence type="ECO:0000313" key="5">
    <source>
        <dbReference type="Proteomes" id="UP000011682"/>
    </source>
</evidence>
<dbReference type="AlphaFoldDB" id="S9PHH9"/>
<evidence type="ECO:0000259" key="3">
    <source>
        <dbReference type="Pfam" id="PF05685"/>
    </source>
</evidence>
<keyword evidence="5" id="KW-1185">Reference proteome</keyword>
<proteinExistence type="predicted"/>
<feature type="domain" description="Putative restriction endonuclease" evidence="3">
    <location>
        <begin position="72"/>
        <end position="226"/>
    </location>
</feature>
<dbReference type="EMBL" id="ANAH02000004">
    <property type="protein sequence ID" value="EPX63795.1"/>
    <property type="molecule type" value="Genomic_DNA"/>
</dbReference>
<dbReference type="Proteomes" id="UP000011682">
    <property type="component" value="Unassembled WGS sequence"/>
</dbReference>
<organism evidence="4 5">
    <name type="scientific">Cystobacter fuscus (strain ATCC 25194 / DSM 2262 / NBRC 100088 / M29)</name>
    <dbReference type="NCBI Taxonomy" id="1242864"/>
    <lineage>
        <taxon>Bacteria</taxon>
        <taxon>Pseudomonadati</taxon>
        <taxon>Myxococcota</taxon>
        <taxon>Myxococcia</taxon>
        <taxon>Myxococcales</taxon>
        <taxon>Cystobacterineae</taxon>
        <taxon>Archangiaceae</taxon>
        <taxon>Cystobacter</taxon>
    </lineage>
</organism>
<feature type="coiled-coil region" evidence="1">
    <location>
        <begin position="253"/>
        <end position="322"/>
    </location>
</feature>
<evidence type="ECO:0000313" key="4">
    <source>
        <dbReference type="EMBL" id="EPX63795.1"/>
    </source>
</evidence>
<dbReference type="eggNOG" id="COG4636">
    <property type="taxonomic scope" value="Bacteria"/>
</dbReference>
<dbReference type="PANTHER" id="PTHR33352:SF3">
    <property type="entry name" value="SLR1612 PROTEIN"/>
    <property type="match status" value="1"/>
</dbReference>
<dbReference type="RefSeq" id="WP_002632210.1">
    <property type="nucleotide sequence ID" value="NZ_ANAH02000004.1"/>
</dbReference>
<dbReference type="InterPro" id="IPR008538">
    <property type="entry name" value="Uma2"/>
</dbReference>
<keyword evidence="1" id="KW-0175">Coiled coil</keyword>
<accession>S9PHH9</accession>
<name>S9PHH9_CYSF2</name>
<dbReference type="InterPro" id="IPR011335">
    <property type="entry name" value="Restrct_endonuc-II-like"/>
</dbReference>